<organism evidence="1 2">
    <name type="scientific">Spectribacter acetivorans</name>
    <dbReference type="NCBI Taxonomy" id="3075603"/>
    <lineage>
        <taxon>Bacteria</taxon>
        <taxon>Pseudomonadati</taxon>
        <taxon>Pseudomonadota</taxon>
        <taxon>Gammaproteobacteria</taxon>
        <taxon>Salinisphaerales</taxon>
        <taxon>Salinisphaeraceae</taxon>
        <taxon>Spectribacter</taxon>
    </lineage>
</organism>
<dbReference type="Proteomes" id="UP001259982">
    <property type="component" value="Unassembled WGS sequence"/>
</dbReference>
<dbReference type="EMBL" id="JAVRHY010000017">
    <property type="protein sequence ID" value="MDT0619614.1"/>
    <property type="molecule type" value="Genomic_DNA"/>
</dbReference>
<dbReference type="RefSeq" id="WP_311660157.1">
    <property type="nucleotide sequence ID" value="NZ_JAVRHY010000017.1"/>
</dbReference>
<keyword evidence="2" id="KW-1185">Reference proteome</keyword>
<name>A0ABU3BAX0_9GAMM</name>
<evidence type="ECO:0000313" key="1">
    <source>
        <dbReference type="EMBL" id="MDT0619614.1"/>
    </source>
</evidence>
<reference evidence="1 2" key="1">
    <citation type="submission" date="2023-09" db="EMBL/GenBank/DDBJ databases">
        <authorList>
            <person name="Rey-Velasco X."/>
        </authorList>
    </citation>
    <scope>NUCLEOTIDE SEQUENCE [LARGE SCALE GENOMIC DNA]</scope>
    <source>
        <strain evidence="1 2">P385</strain>
    </source>
</reference>
<comment type="caution">
    <text evidence="1">The sequence shown here is derived from an EMBL/GenBank/DDBJ whole genome shotgun (WGS) entry which is preliminary data.</text>
</comment>
<protein>
    <submittedName>
        <fullName evidence="1">Uncharacterized protein</fullName>
    </submittedName>
</protein>
<gene>
    <name evidence="1" type="ORF">RM531_14140</name>
</gene>
<accession>A0ABU3BAX0</accession>
<evidence type="ECO:0000313" key="2">
    <source>
        <dbReference type="Proteomes" id="UP001259982"/>
    </source>
</evidence>
<sequence length="338" mass="36530">MDERCRALLEAHVAFELRQWQGKALDKQVAAEVQHLWDWLAGTPLEALLDAATVGDLVRESVLAREPGPGLAAGIGATARRVLDDPLHADTRVADVLDQSVFEAGVVLAADMEDARHALIRGVARSPVYAAVASEVLYHGIRDYLFSDRALLRRIPGVSSLLSAGAGAVSKRLPQLEVQVEKQVRAYLEANLSRTLAQSETFLAEALTDERIRALGDQIWEALADRPLLAARVLTDDDVDALADFGVVVWNQLRDTEYVDELAARVIDAIYAEHGSRPVTDLLADVGVDAPGLAADARRLITPIAARARADGSLEALLRRRLEPFYASSAAAKVLGGK</sequence>
<proteinExistence type="predicted"/>